<evidence type="ECO:0000313" key="3">
    <source>
        <dbReference type="Proteomes" id="UP000002432"/>
    </source>
</evidence>
<evidence type="ECO:0000256" key="1">
    <source>
        <dbReference type="SAM" id="MobiDB-lite"/>
    </source>
</evidence>
<dbReference type="HOGENOM" id="CLU_591582_0_0_0"/>
<sequence length="462" mass="51126">MKRLFVMIAGAKKVVVVFMLITLSLACSASASVDPMTLGGLLVVLQQLRSQLDAVSNNVDQAASARIHQIELALDGTIKELQAVIKDGFDKANTTEQKVFSDVYSVMGQANTEFQQNGYWAYVGANSTLANAATVLEGIPFVKVKPYMFAVTPIRIEIDDSDRLVSFYGHFPDIDESHKAKVKVRAEGVAEKTLELGSYPGGRIGFVLPPDFVREGRFVELVVSVPIVKYYVYHTFQDFDARLYVAIRQPFTFAFAVKQGNPELWATLPAPSEDHERADSGRTSNNQTLSSRDLFSKLVSDNTTYDMDTAAFAAMESRKHDDEHPCDCCDHSKASLDRWDSSSVSFSLYAPTCGDHMCSVFNHCGGGGTNADIWLKPTFKVKRRNVPEHIPLTTATATAKRRSETDPVSLQNVWSMVEIVGVFRDGKEEHKRSVTVTRDVPVATTEMWTASVENGNLKVQTR</sequence>
<organism evidence="2 3">
    <name type="scientific">Koribacter versatilis (strain Ellin345)</name>
    <dbReference type="NCBI Taxonomy" id="204669"/>
    <lineage>
        <taxon>Bacteria</taxon>
        <taxon>Pseudomonadati</taxon>
        <taxon>Acidobacteriota</taxon>
        <taxon>Terriglobia</taxon>
        <taxon>Terriglobales</taxon>
        <taxon>Candidatus Korobacteraceae</taxon>
        <taxon>Candidatus Korobacter</taxon>
    </lineage>
</organism>
<protein>
    <submittedName>
        <fullName evidence="2">Uncharacterized protein</fullName>
    </submittedName>
</protein>
<dbReference type="EnsemblBacteria" id="ABF43261">
    <property type="protein sequence ID" value="ABF43261"/>
    <property type="gene ID" value="Acid345_4261"/>
</dbReference>
<dbReference type="RefSeq" id="WP_011525060.1">
    <property type="nucleotide sequence ID" value="NC_008009.1"/>
</dbReference>
<keyword evidence="3" id="KW-1185">Reference proteome</keyword>
<dbReference type="EMBL" id="CP000360">
    <property type="protein sequence ID" value="ABF43261.1"/>
    <property type="molecule type" value="Genomic_DNA"/>
</dbReference>
<dbReference type="Proteomes" id="UP000002432">
    <property type="component" value="Chromosome"/>
</dbReference>
<name>Q1IIN9_KORVE</name>
<gene>
    <name evidence="2" type="ordered locus">Acid345_4261</name>
</gene>
<dbReference type="PROSITE" id="PS51257">
    <property type="entry name" value="PROKAR_LIPOPROTEIN"/>
    <property type="match status" value="1"/>
</dbReference>
<accession>Q1IIN9</accession>
<dbReference type="KEGG" id="aba:Acid345_4261"/>
<proteinExistence type="predicted"/>
<dbReference type="AlphaFoldDB" id="Q1IIN9"/>
<feature type="region of interest" description="Disordered" evidence="1">
    <location>
        <begin position="267"/>
        <end position="288"/>
    </location>
</feature>
<evidence type="ECO:0000313" key="2">
    <source>
        <dbReference type="EMBL" id="ABF43261.1"/>
    </source>
</evidence>
<reference evidence="2 3" key="1">
    <citation type="journal article" date="2009" name="Appl. Environ. Microbiol.">
        <title>Three genomes from the phylum Acidobacteria provide insight into the lifestyles of these microorganisms in soils.</title>
        <authorList>
            <person name="Ward N.L."/>
            <person name="Challacombe J.F."/>
            <person name="Janssen P.H."/>
            <person name="Henrissat B."/>
            <person name="Coutinho P.M."/>
            <person name="Wu M."/>
            <person name="Xie G."/>
            <person name="Haft D.H."/>
            <person name="Sait M."/>
            <person name="Badger J."/>
            <person name="Barabote R.D."/>
            <person name="Bradley B."/>
            <person name="Brettin T.S."/>
            <person name="Brinkac L.M."/>
            <person name="Bruce D."/>
            <person name="Creasy T."/>
            <person name="Daugherty S.C."/>
            <person name="Davidsen T.M."/>
            <person name="DeBoy R.T."/>
            <person name="Detter J.C."/>
            <person name="Dodson R.J."/>
            <person name="Durkin A.S."/>
            <person name="Ganapathy A."/>
            <person name="Gwinn-Giglio M."/>
            <person name="Han C.S."/>
            <person name="Khouri H."/>
            <person name="Kiss H."/>
            <person name="Kothari S.P."/>
            <person name="Madupu R."/>
            <person name="Nelson K.E."/>
            <person name="Nelson W.C."/>
            <person name="Paulsen I."/>
            <person name="Penn K."/>
            <person name="Ren Q."/>
            <person name="Rosovitz M.J."/>
            <person name="Selengut J.D."/>
            <person name="Shrivastava S."/>
            <person name="Sullivan S.A."/>
            <person name="Tapia R."/>
            <person name="Thompson L.S."/>
            <person name="Watkins K.L."/>
            <person name="Yang Q."/>
            <person name="Yu C."/>
            <person name="Zafar N."/>
            <person name="Zhou L."/>
            <person name="Kuske C.R."/>
        </authorList>
    </citation>
    <scope>NUCLEOTIDE SEQUENCE [LARGE SCALE GENOMIC DNA]</scope>
    <source>
        <strain evidence="2 3">Ellin345</strain>
    </source>
</reference>